<protein>
    <submittedName>
        <fullName evidence="1">Uncharacterized protein</fullName>
    </submittedName>
</protein>
<sequence>MSPKISSKFTINVRVPAPKRQSSRRPVLSAEEELGAVLRWRQHGLYTKSHPDTDAACTASARSVPKYMHDNRLH</sequence>
<organism evidence="1 2">
    <name type="scientific">Pleurodeles waltl</name>
    <name type="common">Iberian ribbed newt</name>
    <dbReference type="NCBI Taxonomy" id="8319"/>
    <lineage>
        <taxon>Eukaryota</taxon>
        <taxon>Metazoa</taxon>
        <taxon>Chordata</taxon>
        <taxon>Craniata</taxon>
        <taxon>Vertebrata</taxon>
        <taxon>Euteleostomi</taxon>
        <taxon>Amphibia</taxon>
        <taxon>Batrachia</taxon>
        <taxon>Caudata</taxon>
        <taxon>Salamandroidea</taxon>
        <taxon>Salamandridae</taxon>
        <taxon>Pleurodelinae</taxon>
        <taxon>Pleurodeles</taxon>
    </lineage>
</organism>
<dbReference type="Proteomes" id="UP001066276">
    <property type="component" value="Chromosome 6"/>
</dbReference>
<evidence type="ECO:0000313" key="2">
    <source>
        <dbReference type="Proteomes" id="UP001066276"/>
    </source>
</evidence>
<reference evidence="1" key="1">
    <citation type="journal article" date="2022" name="bioRxiv">
        <title>Sequencing and chromosome-scale assembly of the giantPleurodeles waltlgenome.</title>
        <authorList>
            <person name="Brown T."/>
            <person name="Elewa A."/>
            <person name="Iarovenko S."/>
            <person name="Subramanian E."/>
            <person name="Araus A.J."/>
            <person name="Petzold A."/>
            <person name="Susuki M."/>
            <person name="Suzuki K.-i.T."/>
            <person name="Hayashi T."/>
            <person name="Toyoda A."/>
            <person name="Oliveira C."/>
            <person name="Osipova E."/>
            <person name="Leigh N.D."/>
            <person name="Simon A."/>
            <person name="Yun M.H."/>
        </authorList>
    </citation>
    <scope>NUCLEOTIDE SEQUENCE</scope>
    <source>
        <strain evidence="1">20211129_DDA</strain>
        <tissue evidence="1">Liver</tissue>
    </source>
</reference>
<keyword evidence="2" id="KW-1185">Reference proteome</keyword>
<dbReference type="AlphaFoldDB" id="A0AAV7Q828"/>
<accession>A0AAV7Q828</accession>
<gene>
    <name evidence="1" type="ORF">NDU88_001870</name>
</gene>
<dbReference type="EMBL" id="JANPWB010000010">
    <property type="protein sequence ID" value="KAJ1135430.1"/>
    <property type="molecule type" value="Genomic_DNA"/>
</dbReference>
<evidence type="ECO:0000313" key="1">
    <source>
        <dbReference type="EMBL" id="KAJ1135430.1"/>
    </source>
</evidence>
<comment type="caution">
    <text evidence="1">The sequence shown here is derived from an EMBL/GenBank/DDBJ whole genome shotgun (WGS) entry which is preliminary data.</text>
</comment>
<proteinExistence type="predicted"/>
<name>A0AAV7Q828_PLEWA</name>